<evidence type="ECO:0000313" key="3">
    <source>
        <dbReference type="Proteomes" id="UP000799118"/>
    </source>
</evidence>
<gene>
    <name evidence="2" type="ORF">BT96DRAFT_291003</name>
</gene>
<keyword evidence="3" id="KW-1185">Reference proteome</keyword>
<reference evidence="2" key="1">
    <citation type="journal article" date="2019" name="Environ. Microbiol.">
        <title>Fungal ecological strategies reflected in gene transcription - a case study of two litter decomposers.</title>
        <authorList>
            <person name="Barbi F."/>
            <person name="Kohler A."/>
            <person name="Barry K."/>
            <person name="Baskaran P."/>
            <person name="Daum C."/>
            <person name="Fauchery L."/>
            <person name="Ihrmark K."/>
            <person name="Kuo A."/>
            <person name="LaButti K."/>
            <person name="Lipzen A."/>
            <person name="Morin E."/>
            <person name="Grigoriev I.V."/>
            <person name="Henrissat B."/>
            <person name="Lindahl B."/>
            <person name="Martin F."/>
        </authorList>
    </citation>
    <scope>NUCLEOTIDE SEQUENCE</scope>
    <source>
        <strain evidence="2">JB14</strain>
    </source>
</reference>
<evidence type="ECO:0000256" key="1">
    <source>
        <dbReference type="SAM" id="MobiDB-lite"/>
    </source>
</evidence>
<proteinExistence type="predicted"/>
<name>A0A6A4H0Z6_9AGAR</name>
<sequence>MTTATEAFERQPLAPSERRPRRPYISSTGTSLRATCSSPIPWYSTTSSLSLERDPCTIGASLLLPRKHNHLARAFGSSTQCKQLGWDSDPDRLQRGIRWPGSRLLSFETRAGMSSRPGTTWFSPRLLPLSRVRL</sequence>
<evidence type="ECO:0000313" key="2">
    <source>
        <dbReference type="EMBL" id="KAE9391929.1"/>
    </source>
</evidence>
<organism evidence="2 3">
    <name type="scientific">Gymnopus androsaceus JB14</name>
    <dbReference type="NCBI Taxonomy" id="1447944"/>
    <lineage>
        <taxon>Eukaryota</taxon>
        <taxon>Fungi</taxon>
        <taxon>Dikarya</taxon>
        <taxon>Basidiomycota</taxon>
        <taxon>Agaricomycotina</taxon>
        <taxon>Agaricomycetes</taxon>
        <taxon>Agaricomycetidae</taxon>
        <taxon>Agaricales</taxon>
        <taxon>Marasmiineae</taxon>
        <taxon>Omphalotaceae</taxon>
        <taxon>Gymnopus</taxon>
    </lineage>
</organism>
<dbReference type="Proteomes" id="UP000799118">
    <property type="component" value="Unassembled WGS sequence"/>
</dbReference>
<feature type="region of interest" description="Disordered" evidence="1">
    <location>
        <begin position="1"/>
        <end position="32"/>
    </location>
</feature>
<protein>
    <submittedName>
        <fullName evidence="2">Uncharacterized protein</fullName>
    </submittedName>
</protein>
<dbReference type="EMBL" id="ML769609">
    <property type="protein sequence ID" value="KAE9391929.1"/>
    <property type="molecule type" value="Genomic_DNA"/>
</dbReference>
<dbReference type="AlphaFoldDB" id="A0A6A4H0Z6"/>
<accession>A0A6A4H0Z6</accession>